<evidence type="ECO:0000256" key="2">
    <source>
        <dbReference type="ARBA" id="ARBA00008335"/>
    </source>
</evidence>
<comment type="catalytic activity">
    <reaction evidence="12">
        <text>L-lysyl-L-alpha-amino acid(out) = L-lysyl-L-alpha-amino acid(in)</text>
        <dbReference type="Rhea" id="RHEA:79387"/>
        <dbReference type="ChEBI" id="CHEBI:229965"/>
    </reaction>
</comment>
<keyword evidence="4 25" id="KW-0812">Transmembrane</keyword>
<feature type="transmembrane region" description="Helical" evidence="25">
    <location>
        <begin position="101"/>
        <end position="120"/>
    </location>
</feature>
<feature type="transmembrane region" description="Helical" evidence="25">
    <location>
        <begin position="48"/>
        <end position="66"/>
    </location>
</feature>
<protein>
    <recommendedName>
        <fullName evidence="21">Lysosomal dipeptide transporter MFSD1</fullName>
    </recommendedName>
    <alternativeName>
        <fullName evidence="22">Major facilitator superfamily domain-containing protein 1</fullName>
    </alternativeName>
</protein>
<comment type="catalytic activity">
    <reaction evidence="16">
        <text>L-lysyl-L-lysine(out) = L-lysyl-L-lysine(in)</text>
        <dbReference type="Rhea" id="RHEA:79403"/>
        <dbReference type="ChEBI" id="CHEBI:229956"/>
    </reaction>
</comment>
<organism evidence="27">
    <name type="scientific">candidate division TA06 bacterium ADurb.Bin131</name>
    <dbReference type="NCBI Taxonomy" id="1852827"/>
    <lineage>
        <taxon>Bacteria</taxon>
        <taxon>Bacteria division TA06</taxon>
    </lineage>
</organism>
<comment type="similarity">
    <text evidence="2">Belongs to the major facilitator superfamily.</text>
</comment>
<dbReference type="PANTHER" id="PTHR23512:SF3">
    <property type="entry name" value="MAJOR FACILITATOR SUPERFAMILY DOMAIN-CONTAINING PROTEIN 1"/>
    <property type="match status" value="1"/>
</dbReference>
<dbReference type="InterPro" id="IPR036259">
    <property type="entry name" value="MFS_trans_sf"/>
</dbReference>
<feature type="transmembrane region" description="Helical" evidence="25">
    <location>
        <begin position="167"/>
        <end position="187"/>
    </location>
</feature>
<feature type="transmembrane region" description="Helical" evidence="25">
    <location>
        <begin position="308"/>
        <end position="330"/>
    </location>
</feature>
<dbReference type="GO" id="GO:0022857">
    <property type="term" value="F:transmembrane transporter activity"/>
    <property type="evidence" value="ECO:0007669"/>
    <property type="project" value="InterPro"/>
</dbReference>
<dbReference type="InterPro" id="IPR052187">
    <property type="entry name" value="MFSD1"/>
</dbReference>
<comment type="catalytic activity">
    <reaction evidence="20">
        <text>L-lysyl-glycine(out) = L-lysyl-glycine(in)</text>
        <dbReference type="Rhea" id="RHEA:79407"/>
        <dbReference type="ChEBI" id="CHEBI:191202"/>
    </reaction>
</comment>
<dbReference type="SUPFAM" id="SSF103473">
    <property type="entry name" value="MFS general substrate transporter"/>
    <property type="match status" value="1"/>
</dbReference>
<feature type="transmembrane region" description="Helical" evidence="25">
    <location>
        <begin position="214"/>
        <end position="234"/>
    </location>
</feature>
<feature type="transmembrane region" description="Helical" evidence="25">
    <location>
        <begin position="281"/>
        <end position="302"/>
    </location>
</feature>
<evidence type="ECO:0000256" key="3">
    <source>
        <dbReference type="ARBA" id="ARBA00022448"/>
    </source>
</evidence>
<evidence type="ECO:0000256" key="19">
    <source>
        <dbReference type="ARBA" id="ARBA00044919"/>
    </source>
</evidence>
<evidence type="ECO:0000256" key="20">
    <source>
        <dbReference type="ARBA" id="ARBA00044924"/>
    </source>
</evidence>
<evidence type="ECO:0000256" key="16">
    <source>
        <dbReference type="ARBA" id="ARBA00044900"/>
    </source>
</evidence>
<evidence type="ECO:0000256" key="9">
    <source>
        <dbReference type="ARBA" id="ARBA00044878"/>
    </source>
</evidence>
<evidence type="ECO:0000256" key="12">
    <source>
        <dbReference type="ARBA" id="ARBA00044891"/>
    </source>
</evidence>
<evidence type="ECO:0000256" key="25">
    <source>
        <dbReference type="SAM" id="Phobius"/>
    </source>
</evidence>
<name>A0A1V6CA05_UNCT6</name>
<comment type="catalytic activity">
    <reaction evidence="18">
        <text>L-histidyl-L-alpha-amino acid(out) = L-histidyl-L-alpha-amino acid(in)</text>
        <dbReference type="Rhea" id="RHEA:79379"/>
        <dbReference type="ChEBI" id="CHEBI:229964"/>
    </reaction>
</comment>
<comment type="subunit">
    <text evidence="24">Homodimer. Interacts with lysosomal protein GLMP (via lumenal domain); the interaction starts while both proteins are still in the endoplasmic reticulum and is required for stabilization of MFSD1 in lysosomes but has no direct effect on its targeting to lysosomes or transporter activity.</text>
</comment>
<feature type="transmembrane region" description="Helical" evidence="25">
    <location>
        <begin position="78"/>
        <end position="95"/>
    </location>
</feature>
<feature type="transmembrane region" description="Helical" evidence="25">
    <location>
        <begin position="132"/>
        <end position="155"/>
    </location>
</feature>
<comment type="catalytic activity">
    <reaction evidence="13">
        <text>L-alpha-aminoacyl-L-lysine(out) = L-alpha-aminoacyl-L-lysine(in)</text>
        <dbReference type="Rhea" id="RHEA:79383"/>
        <dbReference type="ChEBI" id="CHEBI:229966"/>
    </reaction>
</comment>
<proteinExistence type="inferred from homology"/>
<feature type="transmembrane region" description="Helical" evidence="25">
    <location>
        <begin position="249"/>
        <end position="269"/>
    </location>
</feature>
<dbReference type="GO" id="GO:0005765">
    <property type="term" value="C:lysosomal membrane"/>
    <property type="evidence" value="ECO:0007669"/>
    <property type="project" value="UniProtKB-SubCell"/>
</dbReference>
<comment type="catalytic activity">
    <reaction evidence="11">
        <text>L-alpha-aminoacyl-L-histidine(out) = L-alpha-aminoacyl-L-histidine(in)</text>
        <dbReference type="Rhea" id="RHEA:79375"/>
        <dbReference type="ChEBI" id="CHEBI:229967"/>
    </reaction>
</comment>
<evidence type="ECO:0000256" key="21">
    <source>
        <dbReference type="ARBA" id="ARBA00044985"/>
    </source>
</evidence>
<dbReference type="CDD" id="cd06174">
    <property type="entry name" value="MFS"/>
    <property type="match status" value="1"/>
</dbReference>
<keyword evidence="5 25" id="KW-1133">Transmembrane helix</keyword>
<feature type="transmembrane region" description="Helical" evidence="25">
    <location>
        <begin position="342"/>
        <end position="363"/>
    </location>
</feature>
<dbReference type="InterPro" id="IPR011701">
    <property type="entry name" value="MFS"/>
</dbReference>
<dbReference type="Gene3D" id="1.20.1250.20">
    <property type="entry name" value="MFS general substrate transporter like domains"/>
    <property type="match status" value="2"/>
</dbReference>
<accession>A0A1V6CA05</accession>
<reference evidence="27" key="1">
    <citation type="submission" date="2017-02" db="EMBL/GenBank/DDBJ databases">
        <title>Delving into the versatile metabolic prowess of the omnipresent phylum Bacteroidetes.</title>
        <authorList>
            <person name="Nobu M.K."/>
            <person name="Mei R."/>
            <person name="Narihiro T."/>
            <person name="Kuroda K."/>
            <person name="Liu W.-T."/>
        </authorList>
    </citation>
    <scope>NUCLEOTIDE SEQUENCE</scope>
    <source>
        <strain evidence="27">ADurb.Bin131</strain>
    </source>
</reference>
<keyword evidence="7" id="KW-0458">Lysosome</keyword>
<dbReference type="PANTHER" id="PTHR23512">
    <property type="entry name" value="MAJOR FACILITATOR SUPERFAMILY DOMAIN-CONTAINING PROTEIN 1"/>
    <property type="match status" value="1"/>
</dbReference>
<comment type="catalytic activity">
    <reaction evidence="17">
        <text>L-arginyl-glycine(out) = L-arginyl-glycine(in)</text>
        <dbReference type="Rhea" id="RHEA:79391"/>
        <dbReference type="ChEBI" id="CHEBI:229955"/>
    </reaction>
</comment>
<evidence type="ECO:0000256" key="5">
    <source>
        <dbReference type="ARBA" id="ARBA00022989"/>
    </source>
</evidence>
<evidence type="ECO:0000256" key="10">
    <source>
        <dbReference type="ARBA" id="ARBA00044881"/>
    </source>
</evidence>
<evidence type="ECO:0000313" key="27">
    <source>
        <dbReference type="EMBL" id="OQB73726.1"/>
    </source>
</evidence>
<evidence type="ECO:0000256" key="11">
    <source>
        <dbReference type="ARBA" id="ARBA00044884"/>
    </source>
</evidence>
<comment type="catalytic activity">
    <reaction evidence="9">
        <text>L-histidyl-glycine(out) = L-histidyl-glycine(in)</text>
        <dbReference type="Rhea" id="RHEA:79395"/>
        <dbReference type="ChEBI" id="CHEBI:229957"/>
    </reaction>
</comment>
<evidence type="ECO:0000256" key="7">
    <source>
        <dbReference type="ARBA" id="ARBA00023228"/>
    </source>
</evidence>
<comment type="catalytic activity">
    <reaction evidence="15">
        <text>L-arginyl-L-alpha-amino acid(out) = L-arginyl-L-alpha-amino acid(in)</text>
        <dbReference type="Rhea" id="RHEA:79371"/>
        <dbReference type="ChEBI" id="CHEBI:84315"/>
    </reaction>
</comment>
<evidence type="ECO:0000256" key="14">
    <source>
        <dbReference type="ARBA" id="ARBA00044898"/>
    </source>
</evidence>
<evidence type="ECO:0000256" key="24">
    <source>
        <dbReference type="ARBA" id="ARBA00046376"/>
    </source>
</evidence>
<feature type="transmembrane region" description="Helical" evidence="25">
    <location>
        <begin position="9"/>
        <end position="28"/>
    </location>
</feature>
<comment type="catalytic activity">
    <reaction evidence="8">
        <text>L-lysyl-L-alanine(out) = L-lysyl-L-alanine(in)</text>
        <dbReference type="Rhea" id="RHEA:79399"/>
        <dbReference type="ChEBI" id="CHEBI:229954"/>
    </reaction>
</comment>
<evidence type="ECO:0000256" key="4">
    <source>
        <dbReference type="ARBA" id="ARBA00022692"/>
    </source>
</evidence>
<comment type="catalytic activity">
    <reaction evidence="14">
        <text>L-aspartyl-L-lysine(out) = L-aspartyl-L-lysine(in)</text>
        <dbReference type="Rhea" id="RHEA:79411"/>
        <dbReference type="ChEBI" id="CHEBI:229953"/>
    </reaction>
</comment>
<comment type="catalytic activity">
    <reaction evidence="19">
        <text>L-alanyl-L-lysine(out) = L-alanyl-L-lysine(in)</text>
        <dbReference type="Rhea" id="RHEA:79415"/>
        <dbReference type="ChEBI" id="CHEBI:192470"/>
    </reaction>
</comment>
<evidence type="ECO:0000256" key="6">
    <source>
        <dbReference type="ARBA" id="ARBA00023136"/>
    </source>
</evidence>
<evidence type="ECO:0000256" key="1">
    <source>
        <dbReference type="ARBA" id="ARBA00004155"/>
    </source>
</evidence>
<dbReference type="Proteomes" id="UP000485562">
    <property type="component" value="Unassembled WGS sequence"/>
</dbReference>
<evidence type="ECO:0000256" key="15">
    <source>
        <dbReference type="ARBA" id="ARBA00044899"/>
    </source>
</evidence>
<evidence type="ECO:0000256" key="8">
    <source>
        <dbReference type="ARBA" id="ARBA00044876"/>
    </source>
</evidence>
<comment type="catalytic activity">
    <reaction evidence="10">
        <text>L-alpha-aminoacyl-L-arginine(out) = L-alpha-aminoacyl-L-arginine(in)</text>
        <dbReference type="Rhea" id="RHEA:79367"/>
        <dbReference type="ChEBI" id="CHEBI:229968"/>
    </reaction>
</comment>
<dbReference type="AlphaFoldDB" id="A0A1V6CA05"/>
<sequence>MELSLKKKLILFLFLNGFYFFSYFHRVGIPGTIFNQLQLDFNLTANQVAGLGTIVFGIYGILQFFIGPFMDFFGTNRIFVAGGFLLCIGSLLFSVSHSIFLLYFSRVLVAFGGSVAYLGIVKKTDDLFGPDFFPVMLGIALFLGYSGGLFATLPFERLVAAFGWRQAMFWLTVILLVIMIIILFIFIRYRQLKHNRGSISLKDITATLLNKKSYPVIIVASINFTIYLLFQGIIGKKLLQDTCGISSKIAASFTFVMMAGTMFFVLFWGTLAHIIKRRKGLVIFLCFISMISCILMFVNLILWKEPMVFLFSLFLFAAVGGSGPITTTLVKEINPSVVGTSVGFINGICYISVAISGSITGFIMDKFSSRAIITHEAVIYPVVSYATVAGLCLFLSFIALIASLKISETGKQTVMKVPEPF</sequence>
<comment type="function">
    <text evidence="23">Lysosomal dipeptide uniporter that selectively exports lysine, arginine or histidine-containing dipeptides with a net positive charge from the lysosome lumen into the cytosol. Could play a role in a specific type of protein O-glycosylation indirectly regulating macrophages migration and tissue invasion. Also essential for liver homeostasis.</text>
</comment>
<dbReference type="EMBL" id="MWDQ01000067">
    <property type="protein sequence ID" value="OQB73726.1"/>
    <property type="molecule type" value="Genomic_DNA"/>
</dbReference>
<evidence type="ECO:0000256" key="22">
    <source>
        <dbReference type="ARBA" id="ARBA00045018"/>
    </source>
</evidence>
<comment type="subcellular location">
    <subcellularLocation>
        <location evidence="1">Lysosome membrane</location>
        <topology evidence="1">Multi-pass membrane protein</topology>
    </subcellularLocation>
</comment>
<evidence type="ECO:0000259" key="26">
    <source>
        <dbReference type="PROSITE" id="PS50850"/>
    </source>
</evidence>
<feature type="transmembrane region" description="Helical" evidence="25">
    <location>
        <begin position="383"/>
        <end position="406"/>
    </location>
</feature>
<evidence type="ECO:0000256" key="17">
    <source>
        <dbReference type="ARBA" id="ARBA00044903"/>
    </source>
</evidence>
<dbReference type="Pfam" id="PF07690">
    <property type="entry name" value="MFS_1"/>
    <property type="match status" value="1"/>
</dbReference>
<evidence type="ECO:0000256" key="18">
    <source>
        <dbReference type="ARBA" id="ARBA00044912"/>
    </source>
</evidence>
<dbReference type="PROSITE" id="PS50850">
    <property type="entry name" value="MFS"/>
    <property type="match status" value="1"/>
</dbReference>
<dbReference type="InterPro" id="IPR020846">
    <property type="entry name" value="MFS_dom"/>
</dbReference>
<feature type="domain" description="Major facilitator superfamily (MFS) profile" evidence="26">
    <location>
        <begin position="9"/>
        <end position="407"/>
    </location>
</feature>
<gene>
    <name evidence="27" type="ORF">BWX89_00825</name>
</gene>
<keyword evidence="6 25" id="KW-0472">Membrane</keyword>
<keyword evidence="3" id="KW-0813">Transport</keyword>
<evidence type="ECO:0000256" key="13">
    <source>
        <dbReference type="ARBA" id="ARBA00044893"/>
    </source>
</evidence>
<evidence type="ECO:0000256" key="23">
    <source>
        <dbReference type="ARBA" id="ARBA00045709"/>
    </source>
</evidence>
<comment type="caution">
    <text evidence="27">The sequence shown here is derived from an EMBL/GenBank/DDBJ whole genome shotgun (WGS) entry which is preliminary data.</text>
</comment>